<evidence type="ECO:0000313" key="4">
    <source>
        <dbReference type="EMBL" id="CAD8261264.1"/>
    </source>
</evidence>
<feature type="region of interest" description="Disordered" evidence="1">
    <location>
        <begin position="298"/>
        <end position="391"/>
    </location>
</feature>
<name>A0A7R9UCG6_9STRA</name>
<evidence type="ECO:0000259" key="3">
    <source>
        <dbReference type="PROSITE" id="PS50126"/>
    </source>
</evidence>
<evidence type="ECO:0000256" key="2">
    <source>
        <dbReference type="SAM" id="SignalP"/>
    </source>
</evidence>
<dbReference type="InterPro" id="IPR050437">
    <property type="entry name" value="Ribos_protein_bS1-like"/>
</dbReference>
<dbReference type="GO" id="GO:0003729">
    <property type="term" value="F:mRNA binding"/>
    <property type="evidence" value="ECO:0007669"/>
    <property type="project" value="TreeGrafter"/>
</dbReference>
<dbReference type="SMART" id="SM00316">
    <property type="entry name" value="S1"/>
    <property type="match status" value="2"/>
</dbReference>
<reference evidence="4" key="1">
    <citation type="submission" date="2021-01" db="EMBL/GenBank/DDBJ databases">
        <authorList>
            <person name="Corre E."/>
            <person name="Pelletier E."/>
            <person name="Niang G."/>
            <person name="Scheremetjew M."/>
            <person name="Finn R."/>
            <person name="Kale V."/>
            <person name="Holt S."/>
            <person name="Cochrane G."/>
            <person name="Meng A."/>
            <person name="Brown T."/>
            <person name="Cohen L."/>
        </authorList>
    </citation>
    <scope>NUCLEOTIDE SEQUENCE</scope>
    <source>
        <strain evidence="4">CCMP2078</strain>
    </source>
</reference>
<accession>A0A7R9UCG6</accession>
<feature type="compositionally biased region" description="Basic and acidic residues" evidence="1">
    <location>
        <begin position="352"/>
        <end position="363"/>
    </location>
</feature>
<dbReference type="PANTHER" id="PTHR10724">
    <property type="entry name" value="30S RIBOSOMAL PROTEIN S1"/>
    <property type="match status" value="1"/>
</dbReference>
<proteinExistence type="predicted"/>
<keyword evidence="2" id="KW-0732">Signal</keyword>
<feature type="signal peptide" evidence="2">
    <location>
        <begin position="1"/>
        <end position="25"/>
    </location>
</feature>
<feature type="domain" description="S1 motif" evidence="3">
    <location>
        <begin position="224"/>
        <end position="297"/>
    </location>
</feature>
<sequence>MLLKNTRCALGAMIFALLFPATALAFAPPKLGALSCAWGTKLWMDVSGDAGAPMDPTDKEAEEVAGAPAEAESSTELTQAAAVVSSADGSAETSKQRSRGRKRDVTIPLADVTAGVEYTGKVSSVLAYGAFVDIGTERDVLVHISEITNEYVDNTSEYVSNGDEVTLKIVEKQEDGKLQGTFILDDAVRADFRRSRGTGSKRGAAGKAERKVKDVSAFEDLDIREFFDGKVEKVVNAGAFVSVPSVAPGTWGWLHVSQLDTEESVEKAEDVLHVGKEVRVRVYKCEVEQGNLVFSTKPFRGRARGTPRRSVDGDGSDLSPLLREALSASVDDGPDPGPNPRASRGPRSPRRSQSDEGREVKDEEGADEWEKEYEAFKEQQSQGPDISFTVE</sequence>
<organism evidence="4">
    <name type="scientific">Pinguiococcus pyrenoidosus</name>
    <dbReference type="NCBI Taxonomy" id="172671"/>
    <lineage>
        <taxon>Eukaryota</taxon>
        <taxon>Sar</taxon>
        <taxon>Stramenopiles</taxon>
        <taxon>Ochrophyta</taxon>
        <taxon>Pinguiophyceae</taxon>
        <taxon>Pinguiochrysidales</taxon>
        <taxon>Pinguiochrysidaceae</taxon>
        <taxon>Pinguiococcus</taxon>
    </lineage>
</organism>
<dbReference type="GO" id="GO:0006412">
    <property type="term" value="P:translation"/>
    <property type="evidence" value="ECO:0007669"/>
    <property type="project" value="TreeGrafter"/>
</dbReference>
<protein>
    <recommendedName>
        <fullName evidence="3">S1 motif domain-containing protein</fullName>
    </recommendedName>
</protein>
<gene>
    <name evidence="4" type="ORF">PPYR1160_LOCUS10766</name>
</gene>
<dbReference type="AlphaFoldDB" id="A0A7R9UCG6"/>
<dbReference type="PANTHER" id="PTHR10724:SF10">
    <property type="entry name" value="S1 RNA-BINDING DOMAIN-CONTAINING PROTEIN 1"/>
    <property type="match status" value="1"/>
</dbReference>
<feature type="region of interest" description="Disordered" evidence="1">
    <location>
        <begin position="49"/>
        <end position="103"/>
    </location>
</feature>
<dbReference type="PROSITE" id="PS50126">
    <property type="entry name" value="S1"/>
    <property type="match status" value="2"/>
</dbReference>
<dbReference type="SUPFAM" id="SSF50249">
    <property type="entry name" value="Nucleic acid-binding proteins"/>
    <property type="match status" value="2"/>
</dbReference>
<dbReference type="GO" id="GO:0003735">
    <property type="term" value="F:structural constituent of ribosome"/>
    <property type="evidence" value="ECO:0007669"/>
    <property type="project" value="TreeGrafter"/>
</dbReference>
<dbReference type="EMBL" id="HBEA01014095">
    <property type="protein sequence ID" value="CAD8261264.1"/>
    <property type="molecule type" value="Transcribed_RNA"/>
</dbReference>
<dbReference type="Pfam" id="PF00575">
    <property type="entry name" value="S1"/>
    <property type="match status" value="2"/>
</dbReference>
<dbReference type="InterPro" id="IPR012340">
    <property type="entry name" value="NA-bd_OB-fold"/>
</dbReference>
<feature type="compositionally biased region" description="Polar residues" evidence="1">
    <location>
        <begin position="378"/>
        <end position="391"/>
    </location>
</feature>
<evidence type="ECO:0000256" key="1">
    <source>
        <dbReference type="SAM" id="MobiDB-lite"/>
    </source>
</evidence>
<dbReference type="InterPro" id="IPR003029">
    <property type="entry name" value="S1_domain"/>
</dbReference>
<feature type="domain" description="S1 motif" evidence="3">
    <location>
        <begin position="115"/>
        <end position="187"/>
    </location>
</feature>
<feature type="chain" id="PRO_5031225467" description="S1 motif domain-containing protein" evidence="2">
    <location>
        <begin position="26"/>
        <end position="391"/>
    </location>
</feature>
<dbReference type="Gene3D" id="2.40.50.140">
    <property type="entry name" value="Nucleic acid-binding proteins"/>
    <property type="match status" value="2"/>
</dbReference>